<evidence type="ECO:0000256" key="2">
    <source>
        <dbReference type="ARBA" id="ARBA00004174"/>
    </source>
</evidence>
<protein>
    <recommendedName>
        <fullName evidence="15">Cytochrome P450</fullName>
    </recommendedName>
</protein>
<evidence type="ECO:0000256" key="3">
    <source>
        <dbReference type="ARBA" id="ARBA00004406"/>
    </source>
</evidence>
<keyword evidence="11" id="KW-0503">Monooxygenase</keyword>
<dbReference type="GO" id="GO:0004497">
    <property type="term" value="F:monooxygenase activity"/>
    <property type="evidence" value="ECO:0007669"/>
    <property type="project" value="UniProtKB-KW"/>
</dbReference>
<evidence type="ECO:0000256" key="12">
    <source>
        <dbReference type="ARBA" id="ARBA00023136"/>
    </source>
</evidence>
<keyword evidence="9" id="KW-0560">Oxidoreductase</keyword>
<comment type="subcellular location">
    <subcellularLocation>
        <location evidence="3">Endoplasmic reticulum membrane</location>
        <topology evidence="3">Peripheral membrane protein</topology>
    </subcellularLocation>
    <subcellularLocation>
        <location evidence="2">Microsome membrane</location>
        <topology evidence="2">Peripheral membrane protein</topology>
    </subcellularLocation>
</comment>
<evidence type="ECO:0000256" key="6">
    <source>
        <dbReference type="ARBA" id="ARBA00022723"/>
    </source>
</evidence>
<organism evidence="13 14">
    <name type="scientific">Trichogramma kaykai</name>
    <dbReference type="NCBI Taxonomy" id="54128"/>
    <lineage>
        <taxon>Eukaryota</taxon>
        <taxon>Metazoa</taxon>
        <taxon>Ecdysozoa</taxon>
        <taxon>Arthropoda</taxon>
        <taxon>Hexapoda</taxon>
        <taxon>Insecta</taxon>
        <taxon>Pterygota</taxon>
        <taxon>Neoptera</taxon>
        <taxon>Endopterygota</taxon>
        <taxon>Hymenoptera</taxon>
        <taxon>Apocrita</taxon>
        <taxon>Proctotrupomorpha</taxon>
        <taxon>Chalcidoidea</taxon>
        <taxon>Trichogrammatidae</taxon>
        <taxon>Trichogramma</taxon>
    </lineage>
</organism>
<comment type="cofactor">
    <cofactor evidence="1">
        <name>heme</name>
        <dbReference type="ChEBI" id="CHEBI:30413"/>
    </cofactor>
</comment>
<evidence type="ECO:0000256" key="5">
    <source>
        <dbReference type="ARBA" id="ARBA00022617"/>
    </source>
</evidence>
<keyword evidence="10" id="KW-0408">Iron</keyword>
<dbReference type="SUPFAM" id="SSF48264">
    <property type="entry name" value="Cytochrome P450"/>
    <property type="match status" value="1"/>
</dbReference>
<dbReference type="PANTHER" id="PTHR24292:SF54">
    <property type="entry name" value="CYP9F3-RELATED"/>
    <property type="match status" value="1"/>
</dbReference>
<gene>
    <name evidence="13" type="ORF">TKK_019959</name>
</gene>
<evidence type="ECO:0000256" key="11">
    <source>
        <dbReference type="ARBA" id="ARBA00023033"/>
    </source>
</evidence>
<keyword evidence="12" id="KW-0472">Membrane</keyword>
<dbReference type="PANTHER" id="PTHR24292">
    <property type="entry name" value="CYTOCHROME P450"/>
    <property type="match status" value="1"/>
</dbReference>
<dbReference type="Proteomes" id="UP001627154">
    <property type="component" value="Unassembled WGS sequence"/>
</dbReference>
<dbReference type="Gene3D" id="1.10.630.10">
    <property type="entry name" value="Cytochrome P450"/>
    <property type="match status" value="1"/>
</dbReference>
<reference evidence="13 14" key="1">
    <citation type="journal article" date="2024" name="bioRxiv">
        <title>A reference genome for Trichogramma kaykai: A tiny desert-dwelling parasitoid wasp with competing sex-ratio distorters.</title>
        <authorList>
            <person name="Culotta J."/>
            <person name="Lindsey A.R."/>
        </authorList>
    </citation>
    <scope>NUCLEOTIDE SEQUENCE [LARGE SCALE GENOMIC DNA]</scope>
    <source>
        <strain evidence="13 14">KSX58</strain>
    </source>
</reference>
<dbReference type="InterPro" id="IPR050476">
    <property type="entry name" value="Insect_CytP450_Detox"/>
</dbReference>
<name>A0ABD2VUA5_9HYME</name>
<evidence type="ECO:0000313" key="14">
    <source>
        <dbReference type="Proteomes" id="UP001627154"/>
    </source>
</evidence>
<evidence type="ECO:0000256" key="10">
    <source>
        <dbReference type="ARBA" id="ARBA00023004"/>
    </source>
</evidence>
<keyword evidence="14" id="KW-1185">Reference proteome</keyword>
<proteinExistence type="inferred from homology"/>
<evidence type="ECO:0000256" key="4">
    <source>
        <dbReference type="ARBA" id="ARBA00010617"/>
    </source>
</evidence>
<evidence type="ECO:0008006" key="15">
    <source>
        <dbReference type="Google" id="ProtNLM"/>
    </source>
</evidence>
<keyword evidence="8" id="KW-0492">Microsome</keyword>
<evidence type="ECO:0000256" key="9">
    <source>
        <dbReference type="ARBA" id="ARBA00023002"/>
    </source>
</evidence>
<dbReference type="Pfam" id="PF00067">
    <property type="entry name" value="p450"/>
    <property type="match status" value="1"/>
</dbReference>
<accession>A0ABD2VUA5</accession>
<evidence type="ECO:0000256" key="7">
    <source>
        <dbReference type="ARBA" id="ARBA00022824"/>
    </source>
</evidence>
<dbReference type="GO" id="GO:0005789">
    <property type="term" value="C:endoplasmic reticulum membrane"/>
    <property type="evidence" value="ECO:0007669"/>
    <property type="project" value="UniProtKB-SubCell"/>
</dbReference>
<evidence type="ECO:0000256" key="8">
    <source>
        <dbReference type="ARBA" id="ARBA00022848"/>
    </source>
</evidence>
<dbReference type="GO" id="GO:0046872">
    <property type="term" value="F:metal ion binding"/>
    <property type="evidence" value="ECO:0007669"/>
    <property type="project" value="UniProtKB-KW"/>
</dbReference>
<dbReference type="EMBL" id="JBJJXI010000177">
    <property type="protein sequence ID" value="KAL3384159.1"/>
    <property type="molecule type" value="Genomic_DNA"/>
</dbReference>
<keyword evidence="6" id="KW-0479">Metal-binding</keyword>
<evidence type="ECO:0000256" key="1">
    <source>
        <dbReference type="ARBA" id="ARBA00001971"/>
    </source>
</evidence>
<dbReference type="InterPro" id="IPR001128">
    <property type="entry name" value="Cyt_P450"/>
</dbReference>
<keyword evidence="7" id="KW-0256">Endoplasmic reticulum</keyword>
<comment type="caution">
    <text evidence="13">The sequence shown here is derived from an EMBL/GenBank/DDBJ whole genome shotgun (WGS) entry which is preliminary data.</text>
</comment>
<dbReference type="AlphaFoldDB" id="A0ABD2VUA5"/>
<sequence>MDLIAWLLTGVVLYAIYLCLNERLRYFENLNLPYVPGVPFFGSMASAVFHINHISETINNIYKYNTKAKYIGAFNFMRPVIVVRDLDIITEGRFLSRGVTDTGGDLFEGPRALYCKSWTSKELKEKFKLILEYGRNFVNYLSDLPEEARKTIDTKNMFEKLTNDILSICVYDDIIEDSFENPKNESLVFGQKVTTSGSDKTMKLFIIRSLPNLMKWFNILKLFSNRVKRFFNCIVNTMIATQDEKRASRPDIISLMMDAQIKKGKNLKFQKLPEIVTYSLSRGSFDATSTQMCIIVHELAINPDIQKRLQEEIDDVLKRNKGEITFQALEGMLYLDAIFKESIRLHPQLPFTGRSCNNAFELPPALEGSEPFVVQPGMSLWIPAVAINRDPKYNNDADKFIPDRYYQNEVPVKDVSSLGLGINPRLYSNNRFAMMQTKLMLFFLLSKFNLVPNEKTCSPLSYSKESFSLIPPGGFSLAIEPRSDASVYTYSLLSIP</sequence>
<dbReference type="InterPro" id="IPR036396">
    <property type="entry name" value="Cyt_P450_sf"/>
</dbReference>
<comment type="similarity">
    <text evidence="4">Belongs to the cytochrome P450 family.</text>
</comment>
<evidence type="ECO:0000313" key="13">
    <source>
        <dbReference type="EMBL" id="KAL3384159.1"/>
    </source>
</evidence>
<keyword evidence="5" id="KW-0349">Heme</keyword>